<dbReference type="GO" id="GO:0015297">
    <property type="term" value="F:antiporter activity"/>
    <property type="evidence" value="ECO:0007669"/>
    <property type="project" value="UniProtKB-KW"/>
</dbReference>
<dbReference type="InterPro" id="IPR050222">
    <property type="entry name" value="MATE_MdtK"/>
</dbReference>
<dbReference type="AlphaFoldDB" id="A0A2L0EKQ1"/>
<dbReference type="GO" id="GO:0006811">
    <property type="term" value="P:monoatomic ion transport"/>
    <property type="evidence" value="ECO:0007669"/>
    <property type="project" value="UniProtKB-KW"/>
</dbReference>
<evidence type="ECO:0000256" key="6">
    <source>
        <dbReference type="ARBA" id="ARBA00022989"/>
    </source>
</evidence>
<dbReference type="Proteomes" id="UP000238348">
    <property type="component" value="Chromosome"/>
</dbReference>
<keyword evidence="8 10" id="KW-0472">Membrane</keyword>
<evidence type="ECO:0000256" key="1">
    <source>
        <dbReference type="ARBA" id="ARBA00004651"/>
    </source>
</evidence>
<reference evidence="11 12" key="1">
    <citation type="submission" date="2015-09" db="EMBL/GenBank/DDBJ databases">
        <title>Sorangium comparison.</title>
        <authorList>
            <person name="Zaburannyi N."/>
            <person name="Bunk B."/>
            <person name="Overmann J."/>
            <person name="Mueller R."/>
        </authorList>
    </citation>
    <scope>NUCLEOTIDE SEQUENCE [LARGE SCALE GENOMIC DNA]</scope>
    <source>
        <strain evidence="11 12">So ce26</strain>
    </source>
</reference>
<dbReference type="PANTHER" id="PTHR43298:SF2">
    <property type="entry name" value="FMN_FAD EXPORTER YEEO-RELATED"/>
    <property type="match status" value="1"/>
</dbReference>
<evidence type="ECO:0000313" key="12">
    <source>
        <dbReference type="Proteomes" id="UP000238348"/>
    </source>
</evidence>
<keyword evidence="3" id="KW-0050">Antiport</keyword>
<sequence length="463" mass="46410">MNVAPAPLAGDGARAELATLVRLALPIALAQAGLMALTLVDVAIVGRVSVNELAACAMGRTIVHTCNALGVGVAAALDPLASQAIGAGRPAEAWAALRSTVIAGLLISLVALVVALAATAALEPMGVDAALVPGVRRYILGHVLWVFLYPVFLAGKSFLQARGVTRPALIAVVAANAVNLVACSLLVRGDDALLWAGLPPLGLPQLGALGAGLAASLSGVVLSSIVLWSARRAAPPAAAAPPAVPVPLATVYRLGLPVGFQLLAETSVFGLTALLAGRLGAPVVSAHQVAIGLAAFTFMGALGVGSATAVRVGHAVGAGRPPLRAGLLGILLGAAFMCVSAALYAAYPRALLGVFTQDAEVLAIGVPLLRIAALFQLFDGVQAVAAGALRGAGDVKFPFWVNLGAHWALGVPLSMGLAFWLDLGVRGLWLGLTAGLVAVAAVLAARFVRVARAPIARALSRGG</sequence>
<gene>
    <name evidence="11" type="primary">matE</name>
    <name evidence="11" type="ORF">SOCE26_012700</name>
</gene>
<feature type="transmembrane region" description="Helical" evidence="10">
    <location>
        <begin position="95"/>
        <end position="118"/>
    </location>
</feature>
<evidence type="ECO:0000256" key="2">
    <source>
        <dbReference type="ARBA" id="ARBA00022448"/>
    </source>
</evidence>
<evidence type="ECO:0000313" key="11">
    <source>
        <dbReference type="EMBL" id="AUX39875.1"/>
    </source>
</evidence>
<evidence type="ECO:0000256" key="10">
    <source>
        <dbReference type="SAM" id="Phobius"/>
    </source>
</evidence>
<dbReference type="EMBL" id="CP012673">
    <property type="protein sequence ID" value="AUX39875.1"/>
    <property type="molecule type" value="Genomic_DNA"/>
</dbReference>
<feature type="transmembrane region" description="Helical" evidence="10">
    <location>
        <begin position="289"/>
        <end position="313"/>
    </location>
</feature>
<evidence type="ECO:0000256" key="8">
    <source>
        <dbReference type="ARBA" id="ARBA00023136"/>
    </source>
</evidence>
<dbReference type="PIRSF" id="PIRSF006603">
    <property type="entry name" value="DinF"/>
    <property type="match status" value="1"/>
</dbReference>
<evidence type="ECO:0000256" key="7">
    <source>
        <dbReference type="ARBA" id="ARBA00023065"/>
    </source>
</evidence>
<evidence type="ECO:0000256" key="5">
    <source>
        <dbReference type="ARBA" id="ARBA00022692"/>
    </source>
</evidence>
<feature type="transmembrane region" description="Helical" evidence="10">
    <location>
        <begin position="207"/>
        <end position="230"/>
    </location>
</feature>
<name>A0A2L0EKQ1_SORCE</name>
<dbReference type="OrthoDB" id="9780160at2"/>
<feature type="transmembrane region" description="Helical" evidence="10">
    <location>
        <begin position="20"/>
        <end position="40"/>
    </location>
</feature>
<dbReference type="NCBIfam" id="TIGR00797">
    <property type="entry name" value="matE"/>
    <property type="match status" value="1"/>
</dbReference>
<proteinExistence type="predicted"/>
<accession>A0A2L0EKQ1</accession>
<organism evidence="11 12">
    <name type="scientific">Sorangium cellulosum</name>
    <name type="common">Polyangium cellulosum</name>
    <dbReference type="NCBI Taxonomy" id="56"/>
    <lineage>
        <taxon>Bacteria</taxon>
        <taxon>Pseudomonadati</taxon>
        <taxon>Myxococcota</taxon>
        <taxon>Polyangia</taxon>
        <taxon>Polyangiales</taxon>
        <taxon>Polyangiaceae</taxon>
        <taxon>Sorangium</taxon>
    </lineage>
</organism>
<dbReference type="GO" id="GO:0005886">
    <property type="term" value="C:plasma membrane"/>
    <property type="evidence" value="ECO:0007669"/>
    <property type="project" value="UniProtKB-SubCell"/>
</dbReference>
<evidence type="ECO:0000256" key="3">
    <source>
        <dbReference type="ARBA" id="ARBA00022449"/>
    </source>
</evidence>
<dbReference type="GO" id="GO:0042910">
    <property type="term" value="F:xenobiotic transmembrane transporter activity"/>
    <property type="evidence" value="ECO:0007669"/>
    <property type="project" value="InterPro"/>
</dbReference>
<dbReference type="PANTHER" id="PTHR43298">
    <property type="entry name" value="MULTIDRUG RESISTANCE PROTEIN NORM-RELATED"/>
    <property type="match status" value="1"/>
</dbReference>
<keyword evidence="5 10" id="KW-0812">Transmembrane</keyword>
<evidence type="ECO:0000256" key="9">
    <source>
        <dbReference type="ARBA" id="ARBA00031636"/>
    </source>
</evidence>
<feature type="transmembrane region" description="Helical" evidence="10">
    <location>
        <begin position="359"/>
        <end position="378"/>
    </location>
</feature>
<feature type="transmembrane region" description="Helical" evidence="10">
    <location>
        <begin position="167"/>
        <end position="187"/>
    </location>
</feature>
<dbReference type="Pfam" id="PF01554">
    <property type="entry name" value="MatE"/>
    <property type="match status" value="2"/>
</dbReference>
<keyword evidence="4" id="KW-1003">Cell membrane</keyword>
<protein>
    <recommendedName>
        <fullName evidence="9">Multidrug-efflux transporter</fullName>
    </recommendedName>
</protein>
<feature type="transmembrane region" description="Helical" evidence="10">
    <location>
        <begin position="251"/>
        <end position="277"/>
    </location>
</feature>
<keyword evidence="6 10" id="KW-1133">Transmembrane helix</keyword>
<comment type="subcellular location">
    <subcellularLocation>
        <location evidence="1">Cell membrane</location>
        <topology evidence="1">Multi-pass membrane protein</topology>
    </subcellularLocation>
</comment>
<feature type="transmembrane region" description="Helical" evidence="10">
    <location>
        <begin position="427"/>
        <end position="448"/>
    </location>
</feature>
<keyword evidence="2" id="KW-0813">Transport</keyword>
<dbReference type="InterPro" id="IPR048279">
    <property type="entry name" value="MdtK-like"/>
</dbReference>
<feature type="transmembrane region" description="Helical" evidence="10">
    <location>
        <begin position="399"/>
        <end position="421"/>
    </location>
</feature>
<dbReference type="CDD" id="cd13131">
    <property type="entry name" value="MATE_NorM_like"/>
    <property type="match status" value="1"/>
</dbReference>
<dbReference type="InterPro" id="IPR002528">
    <property type="entry name" value="MATE_fam"/>
</dbReference>
<keyword evidence="7" id="KW-0406">Ion transport</keyword>
<feature type="transmembrane region" description="Helical" evidence="10">
    <location>
        <begin position="138"/>
        <end position="155"/>
    </location>
</feature>
<feature type="transmembrane region" description="Helical" evidence="10">
    <location>
        <begin position="325"/>
        <end position="347"/>
    </location>
</feature>
<evidence type="ECO:0000256" key="4">
    <source>
        <dbReference type="ARBA" id="ARBA00022475"/>
    </source>
</evidence>